<dbReference type="InterPro" id="IPR018170">
    <property type="entry name" value="Aldo/ket_reductase_CS"/>
</dbReference>
<evidence type="ECO:0000259" key="7">
    <source>
        <dbReference type="Pfam" id="PF00248"/>
    </source>
</evidence>
<feature type="domain" description="NADP-dependent oxidoreductase" evidence="7">
    <location>
        <begin position="25"/>
        <end position="279"/>
    </location>
</feature>
<dbReference type="CDD" id="cd19120">
    <property type="entry name" value="AKR_AKR3C2-3"/>
    <property type="match status" value="1"/>
</dbReference>
<dbReference type="EMBL" id="MU855477">
    <property type="protein sequence ID" value="KAK3902967.1"/>
    <property type="molecule type" value="Genomic_DNA"/>
</dbReference>
<organism evidence="8 9">
    <name type="scientific">Staphylotrichum tortipilum</name>
    <dbReference type="NCBI Taxonomy" id="2831512"/>
    <lineage>
        <taxon>Eukaryota</taxon>
        <taxon>Fungi</taxon>
        <taxon>Dikarya</taxon>
        <taxon>Ascomycota</taxon>
        <taxon>Pezizomycotina</taxon>
        <taxon>Sordariomycetes</taxon>
        <taxon>Sordariomycetidae</taxon>
        <taxon>Sordariales</taxon>
        <taxon>Chaetomiaceae</taxon>
        <taxon>Staphylotrichum</taxon>
    </lineage>
</organism>
<dbReference type="InterPro" id="IPR036812">
    <property type="entry name" value="NAD(P)_OxRdtase_dom_sf"/>
</dbReference>
<dbReference type="PROSITE" id="PS00062">
    <property type="entry name" value="ALDOKETO_REDUCTASE_2"/>
    <property type="match status" value="1"/>
</dbReference>
<accession>A0AAN6MN24</accession>
<evidence type="ECO:0000256" key="2">
    <source>
        <dbReference type="ARBA" id="ARBA00022857"/>
    </source>
</evidence>
<reference evidence="8" key="1">
    <citation type="journal article" date="2023" name="Mol. Phylogenet. Evol.">
        <title>Genome-scale phylogeny and comparative genomics of the fungal order Sordariales.</title>
        <authorList>
            <person name="Hensen N."/>
            <person name="Bonometti L."/>
            <person name="Westerberg I."/>
            <person name="Brannstrom I.O."/>
            <person name="Guillou S."/>
            <person name="Cros-Aarteil S."/>
            <person name="Calhoun S."/>
            <person name="Haridas S."/>
            <person name="Kuo A."/>
            <person name="Mondo S."/>
            <person name="Pangilinan J."/>
            <person name="Riley R."/>
            <person name="LaButti K."/>
            <person name="Andreopoulos B."/>
            <person name="Lipzen A."/>
            <person name="Chen C."/>
            <person name="Yan M."/>
            <person name="Daum C."/>
            <person name="Ng V."/>
            <person name="Clum A."/>
            <person name="Steindorff A."/>
            <person name="Ohm R.A."/>
            <person name="Martin F."/>
            <person name="Silar P."/>
            <person name="Natvig D.O."/>
            <person name="Lalanne C."/>
            <person name="Gautier V."/>
            <person name="Ament-Velasquez S.L."/>
            <person name="Kruys A."/>
            <person name="Hutchinson M.I."/>
            <person name="Powell A.J."/>
            <person name="Barry K."/>
            <person name="Miller A.N."/>
            <person name="Grigoriev I.V."/>
            <person name="Debuchy R."/>
            <person name="Gladieux P."/>
            <person name="Hiltunen Thoren M."/>
            <person name="Johannesson H."/>
        </authorList>
    </citation>
    <scope>NUCLEOTIDE SEQUENCE</scope>
    <source>
        <strain evidence="8">CBS 103.79</strain>
    </source>
</reference>
<gene>
    <name evidence="8" type="ORF">C8A05DRAFT_43730</name>
</gene>
<dbReference type="PRINTS" id="PR00069">
    <property type="entry name" value="ALDKETRDTASE"/>
</dbReference>
<evidence type="ECO:0000313" key="8">
    <source>
        <dbReference type="EMBL" id="KAK3902967.1"/>
    </source>
</evidence>
<dbReference type="SUPFAM" id="SSF51430">
    <property type="entry name" value="NAD(P)-linked oxidoreductase"/>
    <property type="match status" value="1"/>
</dbReference>
<dbReference type="GO" id="GO:0016652">
    <property type="term" value="F:oxidoreductase activity, acting on NAD(P)H as acceptor"/>
    <property type="evidence" value="ECO:0007669"/>
    <property type="project" value="InterPro"/>
</dbReference>
<keyword evidence="9" id="KW-1185">Reference proteome</keyword>
<evidence type="ECO:0000256" key="4">
    <source>
        <dbReference type="PIRSR" id="PIRSR000097-1"/>
    </source>
</evidence>
<proteinExistence type="inferred from homology"/>
<dbReference type="PANTHER" id="PTHR43827">
    <property type="entry name" value="2,5-DIKETO-D-GLUCONIC ACID REDUCTASE"/>
    <property type="match status" value="1"/>
</dbReference>
<dbReference type="GO" id="GO:0016616">
    <property type="term" value="F:oxidoreductase activity, acting on the CH-OH group of donors, NAD or NADP as acceptor"/>
    <property type="evidence" value="ECO:0007669"/>
    <property type="project" value="UniProtKB-ARBA"/>
</dbReference>
<dbReference type="Gene3D" id="3.20.20.100">
    <property type="entry name" value="NADP-dependent oxidoreductase domain"/>
    <property type="match status" value="1"/>
</dbReference>
<dbReference type="InterPro" id="IPR044494">
    <property type="entry name" value="AKR3C2/3"/>
</dbReference>
<feature type="active site" description="Proton donor" evidence="4">
    <location>
        <position position="64"/>
    </location>
</feature>
<reference evidence="8" key="2">
    <citation type="submission" date="2023-05" db="EMBL/GenBank/DDBJ databases">
        <authorList>
            <consortium name="Lawrence Berkeley National Laboratory"/>
            <person name="Steindorff A."/>
            <person name="Hensen N."/>
            <person name="Bonometti L."/>
            <person name="Westerberg I."/>
            <person name="Brannstrom I.O."/>
            <person name="Guillou S."/>
            <person name="Cros-Aarteil S."/>
            <person name="Calhoun S."/>
            <person name="Haridas S."/>
            <person name="Kuo A."/>
            <person name="Mondo S."/>
            <person name="Pangilinan J."/>
            <person name="Riley R."/>
            <person name="Labutti K."/>
            <person name="Andreopoulos B."/>
            <person name="Lipzen A."/>
            <person name="Chen C."/>
            <person name="Yanf M."/>
            <person name="Daum C."/>
            <person name="Ng V."/>
            <person name="Clum A."/>
            <person name="Ohm R."/>
            <person name="Martin F."/>
            <person name="Silar P."/>
            <person name="Natvig D."/>
            <person name="Lalanne C."/>
            <person name="Gautier V."/>
            <person name="Ament-Velasquez S.L."/>
            <person name="Kruys A."/>
            <person name="Hutchinson M.I."/>
            <person name="Powell A.J."/>
            <person name="Barry K."/>
            <person name="Miller A.N."/>
            <person name="Grigoriev I.V."/>
            <person name="Debuchy R."/>
            <person name="Gladieux P."/>
            <person name="Thoren M.H."/>
            <person name="Johannesson H."/>
        </authorList>
    </citation>
    <scope>NUCLEOTIDE SEQUENCE</scope>
    <source>
        <strain evidence="8">CBS 103.79</strain>
    </source>
</reference>
<evidence type="ECO:0000256" key="6">
    <source>
        <dbReference type="PIRSR" id="PIRSR000097-3"/>
    </source>
</evidence>
<keyword evidence="3" id="KW-0560">Oxidoreductase</keyword>
<dbReference type="Pfam" id="PF00248">
    <property type="entry name" value="Aldo_ket_red"/>
    <property type="match status" value="1"/>
</dbReference>
<dbReference type="PANTHER" id="PTHR43827:SF3">
    <property type="entry name" value="NADP-DEPENDENT OXIDOREDUCTASE DOMAIN-CONTAINING PROTEIN"/>
    <property type="match status" value="1"/>
</dbReference>
<dbReference type="PIRSF" id="PIRSF000097">
    <property type="entry name" value="AKR"/>
    <property type="match status" value="1"/>
</dbReference>
<name>A0AAN6MN24_9PEZI</name>
<keyword evidence="2" id="KW-0521">NADP</keyword>
<protein>
    <submittedName>
        <fullName evidence="8">NADP-dependent oxidoreductase domain-containing protein</fullName>
    </submittedName>
</protein>
<dbReference type="Proteomes" id="UP001303889">
    <property type="component" value="Unassembled WGS sequence"/>
</dbReference>
<sequence length="299" mass="32831">MASETPAVPNLKLSDGNEIPLLGYGLGTARAKRSKTEALDEKIISDTLTAIKNGYYHLDGAESYGNEAELGAALARSGLSRSHFFITTKTSCHPGETIETAFSRSLAALGVDYVDLYLIHSPFWASSPAELQAKWAEVEALKTSGRARSIGVSNFLREHLETVLETAAIPPAVNQIEYHPYLQHEGGLVEYHKEKGITLEAYSPLTAVTKAAPGPLDGVYKRIAEKYAVTPGEVALRWVIDQGVVALTTSSSEERLKTWIGRVPGFKLTQEEVEEIARVGREKHFRGFWTNKFAADDRR</sequence>
<feature type="binding site" evidence="5">
    <location>
        <position position="120"/>
    </location>
    <ligand>
        <name>substrate</name>
    </ligand>
</feature>
<evidence type="ECO:0000256" key="1">
    <source>
        <dbReference type="ARBA" id="ARBA00007905"/>
    </source>
</evidence>
<evidence type="ECO:0000256" key="5">
    <source>
        <dbReference type="PIRSR" id="PIRSR000097-2"/>
    </source>
</evidence>
<dbReference type="InterPro" id="IPR020471">
    <property type="entry name" value="AKR"/>
</dbReference>
<dbReference type="FunFam" id="3.20.20.100:FF:000002">
    <property type="entry name" value="2,5-diketo-D-gluconic acid reductase A"/>
    <property type="match status" value="1"/>
</dbReference>
<evidence type="ECO:0000256" key="3">
    <source>
        <dbReference type="ARBA" id="ARBA00023002"/>
    </source>
</evidence>
<evidence type="ECO:0000313" key="9">
    <source>
        <dbReference type="Proteomes" id="UP001303889"/>
    </source>
</evidence>
<feature type="site" description="Lowers pKa of active site Tyr" evidence="6">
    <location>
        <position position="89"/>
    </location>
</feature>
<dbReference type="InterPro" id="IPR023210">
    <property type="entry name" value="NADP_OxRdtase_dom"/>
</dbReference>
<dbReference type="AlphaFoldDB" id="A0AAN6MN24"/>
<comment type="similarity">
    <text evidence="1">Belongs to the aldo/keto reductase family.</text>
</comment>
<comment type="caution">
    <text evidence="8">The sequence shown here is derived from an EMBL/GenBank/DDBJ whole genome shotgun (WGS) entry which is preliminary data.</text>
</comment>